<dbReference type="SUPFAM" id="SSF82689">
    <property type="entry name" value="Mechanosensitive channel protein MscS (YggB), C-terminal domain"/>
    <property type="match status" value="1"/>
</dbReference>
<keyword evidence="3" id="KW-1003">Cell membrane</keyword>
<dbReference type="PANTHER" id="PTHR30221:SF20">
    <property type="entry name" value="SMALL-CONDUCTANCE MECHANOSENSITIVE CHANNEL"/>
    <property type="match status" value="1"/>
</dbReference>
<evidence type="ECO:0000256" key="7">
    <source>
        <dbReference type="SAM" id="Phobius"/>
    </source>
</evidence>
<feature type="transmembrane region" description="Helical" evidence="7">
    <location>
        <begin position="31"/>
        <end position="48"/>
    </location>
</feature>
<evidence type="ECO:0000256" key="5">
    <source>
        <dbReference type="ARBA" id="ARBA00022989"/>
    </source>
</evidence>
<comment type="subcellular location">
    <subcellularLocation>
        <location evidence="1">Cell membrane</location>
        <topology evidence="1">Multi-pass membrane protein</topology>
    </subcellularLocation>
</comment>
<name>A0A4R7HWY3_9ACTN</name>
<dbReference type="SUPFAM" id="SSF50182">
    <property type="entry name" value="Sm-like ribonucleoproteins"/>
    <property type="match status" value="1"/>
</dbReference>
<evidence type="ECO:0000256" key="1">
    <source>
        <dbReference type="ARBA" id="ARBA00004651"/>
    </source>
</evidence>
<keyword evidence="6 7" id="KW-0472">Membrane</keyword>
<dbReference type="InterPro" id="IPR011066">
    <property type="entry name" value="MscS_channel_C_sf"/>
</dbReference>
<evidence type="ECO:0000256" key="4">
    <source>
        <dbReference type="ARBA" id="ARBA00022692"/>
    </source>
</evidence>
<comment type="similarity">
    <text evidence="2">Belongs to the MscS (TC 1.A.23) family.</text>
</comment>
<dbReference type="GO" id="GO:0008381">
    <property type="term" value="F:mechanosensitive monoatomic ion channel activity"/>
    <property type="evidence" value="ECO:0007669"/>
    <property type="project" value="InterPro"/>
</dbReference>
<dbReference type="Gene3D" id="2.30.30.60">
    <property type="match status" value="1"/>
</dbReference>
<dbReference type="InterPro" id="IPR049278">
    <property type="entry name" value="MS_channel_C"/>
</dbReference>
<evidence type="ECO:0000256" key="6">
    <source>
        <dbReference type="ARBA" id="ARBA00023136"/>
    </source>
</evidence>
<organism evidence="10 11">
    <name type="scientific">Ilumatobacter fluminis</name>
    <dbReference type="NCBI Taxonomy" id="467091"/>
    <lineage>
        <taxon>Bacteria</taxon>
        <taxon>Bacillati</taxon>
        <taxon>Actinomycetota</taxon>
        <taxon>Acidimicrobiia</taxon>
        <taxon>Acidimicrobiales</taxon>
        <taxon>Ilumatobacteraceae</taxon>
        <taxon>Ilumatobacter</taxon>
    </lineage>
</organism>
<dbReference type="RefSeq" id="WP_133868084.1">
    <property type="nucleotide sequence ID" value="NZ_SOAU01000001.1"/>
</dbReference>
<sequence>MHRVTVTPPIPIDVEAVTAKFETSTLTATDLLVAGIAIVAGFVLGAITRKAVARLIATVPGVRPTTGSILARLAGYVVVVFGFVIAFSALGLSFGPVITLLLMIALIAVLIGRPMLADLGAGVVLQARQPVQIGDVVQVCGGREGVVTEIDGRVVHVRTFDGWMVRMRNSQFMDDPIVSAARPDRIRVEFVIGLDYSTDLDRAVALTAETLAGVDGVLASPGPQVLIDEFGDSTINAKVWIWTDPITRWSVKDRAMRAVKRDLDANGIVIAFPQRVLHTAP</sequence>
<gene>
    <name evidence="10" type="ORF">BDK89_1223</name>
</gene>
<feature type="domain" description="Mechanosensitive ion channel MscS" evidence="8">
    <location>
        <begin position="116"/>
        <end position="177"/>
    </location>
</feature>
<dbReference type="PANTHER" id="PTHR30221">
    <property type="entry name" value="SMALL-CONDUCTANCE MECHANOSENSITIVE CHANNEL"/>
    <property type="match status" value="1"/>
</dbReference>
<evidence type="ECO:0000313" key="10">
    <source>
        <dbReference type="EMBL" id="TDT15647.1"/>
    </source>
</evidence>
<accession>A0A4R7HWY3</accession>
<evidence type="ECO:0000259" key="9">
    <source>
        <dbReference type="Pfam" id="PF21082"/>
    </source>
</evidence>
<keyword evidence="11" id="KW-1185">Reference proteome</keyword>
<dbReference type="Proteomes" id="UP000294558">
    <property type="component" value="Unassembled WGS sequence"/>
</dbReference>
<evidence type="ECO:0000256" key="2">
    <source>
        <dbReference type="ARBA" id="ARBA00008017"/>
    </source>
</evidence>
<dbReference type="Gene3D" id="3.30.70.100">
    <property type="match status" value="1"/>
</dbReference>
<comment type="caution">
    <text evidence="10">The sequence shown here is derived from an EMBL/GenBank/DDBJ whole genome shotgun (WGS) entry which is preliminary data.</text>
</comment>
<dbReference type="Pfam" id="PF00924">
    <property type="entry name" value="MS_channel_2nd"/>
    <property type="match status" value="1"/>
</dbReference>
<keyword evidence="5 7" id="KW-1133">Transmembrane helix</keyword>
<evidence type="ECO:0000313" key="11">
    <source>
        <dbReference type="Proteomes" id="UP000294558"/>
    </source>
</evidence>
<evidence type="ECO:0000259" key="8">
    <source>
        <dbReference type="Pfam" id="PF00924"/>
    </source>
</evidence>
<dbReference type="AlphaFoldDB" id="A0A4R7HWY3"/>
<reference evidence="10 11" key="1">
    <citation type="submission" date="2019-03" db="EMBL/GenBank/DDBJ databases">
        <title>Sequencing the genomes of 1000 actinobacteria strains.</title>
        <authorList>
            <person name="Klenk H.-P."/>
        </authorList>
    </citation>
    <scope>NUCLEOTIDE SEQUENCE [LARGE SCALE GENOMIC DNA]</scope>
    <source>
        <strain evidence="10 11">DSM 18936</strain>
    </source>
</reference>
<protein>
    <submittedName>
        <fullName evidence="10">Small-conductance mechanosensitive channel</fullName>
    </submittedName>
</protein>
<feature type="domain" description="Mechanosensitive ion channel MscS C-terminal" evidence="9">
    <location>
        <begin position="188"/>
        <end position="270"/>
    </location>
</feature>
<dbReference type="Pfam" id="PF21082">
    <property type="entry name" value="MS_channel_3rd"/>
    <property type="match status" value="1"/>
</dbReference>
<dbReference type="InterPro" id="IPR045275">
    <property type="entry name" value="MscS_archaea/bacteria_type"/>
</dbReference>
<evidence type="ECO:0000256" key="3">
    <source>
        <dbReference type="ARBA" id="ARBA00022475"/>
    </source>
</evidence>
<feature type="transmembrane region" description="Helical" evidence="7">
    <location>
        <begin position="69"/>
        <end position="87"/>
    </location>
</feature>
<dbReference type="OrthoDB" id="5069510at2"/>
<dbReference type="GO" id="GO:0005886">
    <property type="term" value="C:plasma membrane"/>
    <property type="evidence" value="ECO:0007669"/>
    <property type="project" value="UniProtKB-SubCell"/>
</dbReference>
<keyword evidence="4 7" id="KW-0812">Transmembrane</keyword>
<dbReference type="InterPro" id="IPR006685">
    <property type="entry name" value="MscS_channel_2nd"/>
</dbReference>
<dbReference type="InterPro" id="IPR023408">
    <property type="entry name" value="MscS_beta-dom_sf"/>
</dbReference>
<feature type="transmembrane region" description="Helical" evidence="7">
    <location>
        <begin position="93"/>
        <end position="111"/>
    </location>
</feature>
<dbReference type="EMBL" id="SOAU01000001">
    <property type="protein sequence ID" value="TDT15647.1"/>
    <property type="molecule type" value="Genomic_DNA"/>
</dbReference>
<dbReference type="Gene3D" id="1.10.287.1260">
    <property type="match status" value="1"/>
</dbReference>
<proteinExistence type="inferred from homology"/>
<dbReference type="InterPro" id="IPR010920">
    <property type="entry name" value="LSM_dom_sf"/>
</dbReference>